<keyword evidence="3" id="KW-1185">Reference proteome</keyword>
<feature type="compositionally biased region" description="Basic and acidic residues" evidence="1">
    <location>
        <begin position="1"/>
        <end position="28"/>
    </location>
</feature>
<feature type="region of interest" description="Disordered" evidence="1">
    <location>
        <begin position="1"/>
        <end position="61"/>
    </location>
</feature>
<evidence type="ECO:0000313" key="2">
    <source>
        <dbReference type="EMBL" id="SHH71109.1"/>
    </source>
</evidence>
<proteinExistence type="predicted"/>
<dbReference type="EMBL" id="FQXE01000004">
    <property type="protein sequence ID" value="SHH71109.1"/>
    <property type="molecule type" value="Genomic_DNA"/>
</dbReference>
<name>A0A1M5V771_9BURK</name>
<dbReference type="Proteomes" id="UP000184226">
    <property type="component" value="Unassembled WGS sequence"/>
</dbReference>
<dbReference type="AlphaFoldDB" id="A0A1M5V771"/>
<accession>A0A1M5V771</accession>
<gene>
    <name evidence="2" type="ORF">SAMN04488135_104270</name>
</gene>
<sequence length="61" mass="6462">MPTPDPNDKAPRPSHISSDEEPRPDMDHPPPAPSTTYTVFDRGTAAADDEARSGTLAGSDD</sequence>
<evidence type="ECO:0000256" key="1">
    <source>
        <dbReference type="SAM" id="MobiDB-lite"/>
    </source>
</evidence>
<protein>
    <submittedName>
        <fullName evidence="2">Uncharacterized protein</fullName>
    </submittedName>
</protein>
<organism evidence="2 3">
    <name type="scientific">Pollutimonas bauzanensis</name>
    <dbReference type="NCBI Taxonomy" id="658167"/>
    <lineage>
        <taxon>Bacteria</taxon>
        <taxon>Pseudomonadati</taxon>
        <taxon>Pseudomonadota</taxon>
        <taxon>Betaproteobacteria</taxon>
        <taxon>Burkholderiales</taxon>
        <taxon>Alcaligenaceae</taxon>
        <taxon>Pollutimonas</taxon>
    </lineage>
</organism>
<evidence type="ECO:0000313" key="3">
    <source>
        <dbReference type="Proteomes" id="UP000184226"/>
    </source>
</evidence>
<dbReference type="STRING" id="658167.SAMN04488135_104270"/>
<dbReference type="RefSeq" id="WP_073102933.1">
    <property type="nucleotide sequence ID" value="NZ_FQXE01000004.1"/>
</dbReference>
<reference evidence="2 3" key="1">
    <citation type="submission" date="2016-11" db="EMBL/GenBank/DDBJ databases">
        <authorList>
            <person name="Jaros S."/>
            <person name="Januszkiewicz K."/>
            <person name="Wedrychowicz H."/>
        </authorList>
    </citation>
    <scope>NUCLEOTIDE SEQUENCE [LARGE SCALE GENOMIC DNA]</scope>
    <source>
        <strain evidence="2 3">CGMCC 1.10190</strain>
    </source>
</reference>